<keyword evidence="3" id="KW-1185">Reference proteome</keyword>
<name>A0A4C1UFA7_EUMVA</name>
<feature type="region of interest" description="Disordered" evidence="1">
    <location>
        <begin position="1"/>
        <end position="23"/>
    </location>
</feature>
<dbReference type="Proteomes" id="UP000299102">
    <property type="component" value="Unassembled WGS sequence"/>
</dbReference>
<sequence>MVGIVRPPDDIGRGRCNKRNENARGRRTIGKGWHGVCAALSARVSNIRRNMREMERRIDAKNTFENTSIAASSPLS</sequence>
<feature type="compositionally biased region" description="Basic and acidic residues" evidence="1">
    <location>
        <begin position="7"/>
        <end position="23"/>
    </location>
</feature>
<dbReference type="EMBL" id="BGZK01000164">
    <property type="protein sequence ID" value="GBP24636.1"/>
    <property type="molecule type" value="Genomic_DNA"/>
</dbReference>
<gene>
    <name evidence="2" type="ORF">EVAR_15842_1</name>
</gene>
<reference evidence="2 3" key="1">
    <citation type="journal article" date="2019" name="Commun. Biol.">
        <title>The bagworm genome reveals a unique fibroin gene that provides high tensile strength.</title>
        <authorList>
            <person name="Kono N."/>
            <person name="Nakamura H."/>
            <person name="Ohtoshi R."/>
            <person name="Tomita M."/>
            <person name="Numata K."/>
            <person name="Arakawa K."/>
        </authorList>
    </citation>
    <scope>NUCLEOTIDE SEQUENCE [LARGE SCALE GENOMIC DNA]</scope>
</reference>
<protein>
    <submittedName>
        <fullName evidence="2">Uncharacterized protein</fullName>
    </submittedName>
</protein>
<evidence type="ECO:0000313" key="2">
    <source>
        <dbReference type="EMBL" id="GBP24636.1"/>
    </source>
</evidence>
<accession>A0A4C1UFA7</accession>
<evidence type="ECO:0000256" key="1">
    <source>
        <dbReference type="SAM" id="MobiDB-lite"/>
    </source>
</evidence>
<evidence type="ECO:0000313" key="3">
    <source>
        <dbReference type="Proteomes" id="UP000299102"/>
    </source>
</evidence>
<comment type="caution">
    <text evidence="2">The sequence shown here is derived from an EMBL/GenBank/DDBJ whole genome shotgun (WGS) entry which is preliminary data.</text>
</comment>
<dbReference type="AlphaFoldDB" id="A0A4C1UFA7"/>
<proteinExistence type="predicted"/>
<organism evidence="2 3">
    <name type="scientific">Eumeta variegata</name>
    <name type="common">Bagworm moth</name>
    <name type="synonym">Eumeta japonica</name>
    <dbReference type="NCBI Taxonomy" id="151549"/>
    <lineage>
        <taxon>Eukaryota</taxon>
        <taxon>Metazoa</taxon>
        <taxon>Ecdysozoa</taxon>
        <taxon>Arthropoda</taxon>
        <taxon>Hexapoda</taxon>
        <taxon>Insecta</taxon>
        <taxon>Pterygota</taxon>
        <taxon>Neoptera</taxon>
        <taxon>Endopterygota</taxon>
        <taxon>Lepidoptera</taxon>
        <taxon>Glossata</taxon>
        <taxon>Ditrysia</taxon>
        <taxon>Tineoidea</taxon>
        <taxon>Psychidae</taxon>
        <taxon>Oiketicinae</taxon>
        <taxon>Eumeta</taxon>
    </lineage>
</organism>